<evidence type="ECO:0000256" key="1">
    <source>
        <dbReference type="SAM" id="Phobius"/>
    </source>
</evidence>
<keyword evidence="1" id="KW-0472">Membrane</keyword>
<sequence length="33" mass="3681">MNIGAIVMFIFGATILWGGAAYFTWRAMKSKNN</sequence>
<dbReference type="GeneID" id="43321638"/>
<accession>C7P9I7</accession>
<gene>
    <name evidence="2" type="ordered locus">Mefer_1414</name>
</gene>
<reference evidence="2" key="1">
    <citation type="submission" date="2009-08" db="EMBL/GenBank/DDBJ databases">
        <title>Complete sequence of chromosome of Methanocaldococcus fervens AG86.</title>
        <authorList>
            <consortium name="US DOE Joint Genome Institute"/>
            <person name="Lucas S."/>
            <person name="Copeland A."/>
            <person name="Lapidus A."/>
            <person name="Glavina del Rio T."/>
            <person name="Tice H."/>
            <person name="Bruce D."/>
            <person name="Goodwin L."/>
            <person name="Pitluck S."/>
            <person name="Chertkov O."/>
            <person name="Detter J.C."/>
            <person name="Han C."/>
            <person name="Tapia R."/>
            <person name="Larimer F."/>
            <person name="Land M."/>
            <person name="Hauser L."/>
            <person name="Kyrpides N."/>
            <person name="Ovchinnikova G."/>
            <person name="Lupa-Sieprawska M."/>
            <person name="Whitman W.B."/>
        </authorList>
    </citation>
    <scope>NUCLEOTIDE SEQUENCE [LARGE SCALE GENOMIC DNA]</scope>
    <source>
        <strain evidence="2">AG86</strain>
    </source>
</reference>
<dbReference type="AlphaFoldDB" id="C7P9I7"/>
<protein>
    <recommendedName>
        <fullName evidence="4">MetS family NSS transporter small subunit</fullName>
    </recommendedName>
</protein>
<name>C7P9I7_METFA</name>
<keyword evidence="1" id="KW-0812">Transmembrane</keyword>
<dbReference type="eggNOG" id="arCOG10659">
    <property type="taxonomic scope" value="Archaea"/>
</dbReference>
<dbReference type="OrthoDB" id="64182at2157"/>
<proteinExistence type="predicted"/>
<evidence type="ECO:0000313" key="3">
    <source>
        <dbReference type="Proteomes" id="UP000001495"/>
    </source>
</evidence>
<keyword evidence="3" id="KW-1185">Reference proteome</keyword>
<keyword evidence="1" id="KW-1133">Transmembrane helix</keyword>
<dbReference type="Proteomes" id="UP000001495">
    <property type="component" value="Chromosome"/>
</dbReference>
<dbReference type="KEGG" id="mfe:Mefer_1414"/>
<evidence type="ECO:0008006" key="4">
    <source>
        <dbReference type="Google" id="ProtNLM"/>
    </source>
</evidence>
<dbReference type="NCBIfam" id="NF033493">
    <property type="entry name" value="MetS_like_NSS"/>
    <property type="match status" value="1"/>
</dbReference>
<organism evidence="2 3">
    <name type="scientific">Methanocaldococcus fervens (strain DSM 4213 / JCM 15782 / AG86)</name>
    <name type="common">Methanococcus fervens</name>
    <dbReference type="NCBI Taxonomy" id="573064"/>
    <lineage>
        <taxon>Archaea</taxon>
        <taxon>Methanobacteriati</taxon>
        <taxon>Methanobacteriota</taxon>
        <taxon>Methanomada group</taxon>
        <taxon>Methanococci</taxon>
        <taxon>Methanococcales</taxon>
        <taxon>Methanocaldococcaceae</taxon>
        <taxon>Methanocaldococcus</taxon>
    </lineage>
</organism>
<feature type="transmembrane region" description="Helical" evidence="1">
    <location>
        <begin position="6"/>
        <end position="25"/>
    </location>
</feature>
<dbReference type="EMBL" id="CP001696">
    <property type="protein sequence ID" value="ACV25219.1"/>
    <property type="molecule type" value="Genomic_DNA"/>
</dbReference>
<dbReference type="HOGENOM" id="CLU_210189_6_1_2"/>
<dbReference type="RefSeq" id="WP_015791952.1">
    <property type="nucleotide sequence ID" value="NC_013156.1"/>
</dbReference>
<evidence type="ECO:0000313" key="2">
    <source>
        <dbReference type="EMBL" id="ACV25219.1"/>
    </source>
</evidence>